<dbReference type="InterPro" id="IPR026444">
    <property type="entry name" value="Secre_tail"/>
</dbReference>
<comment type="caution">
    <text evidence="3">The sequence shown here is derived from an EMBL/GenBank/DDBJ whole genome shotgun (WGS) entry which is preliminary data.</text>
</comment>
<dbReference type="Proteomes" id="UP000646211">
    <property type="component" value="Unassembled WGS sequence"/>
</dbReference>
<proteinExistence type="predicted"/>
<dbReference type="AlphaFoldDB" id="A0A930UEG3"/>
<sequence length="707" mass="77906">MKTTTNQAIKKYLTLGCLFIAFLGFAQTITISPKNPTICGEDNVLTINARGGAITWSFVTPVDAYINNPPTILYTNQQVSTIYLKPNLSQLESCNFIIKANATLNDKSQISQIITVKNNTKVWRGGSNTNWNNPNNWKPYGIPTESNCVVVNENVVISKTNYNAYAKNITVKSIGTLEIQTDNNLRVTDWINVNPGGIFNIRNNASLVQTNDNANSGKIRIERITQPMSYYDYTYWNSPVTLASGFTLGSLSPQTLTDLWSYSPTVLGGSGNWLNLTPSTVMDPTKGYIVKAPDTFSSSTTTKVTYTATFVGTPNNGTILTPVSKGTNANIGGLVDDEDDEWNLIGNPYPSGIDAKKFLDLPENLSVIDGTIYVWTQISQPTTTVKDPFYGDYVLNYTLNDYASFNKTGATGTASSATNEVTTPTGFVATGQSFFVKAATTMANGTTKNVTFNNSMRIEGKNSDFIETSNNAKNTIIEEKNRIWLNLTNNSGAFSQTLIGYITDATQGLDRGFDGESFSGNNVTFYSIIPEAKLTIQGRALPFDANDTVILGYNAAKKGNYSIRIDHLDGIFESQSIYLEDKDLNVIYDLKQKPYVFSTKVGDFNNRFVLRYGGKTLGVDKNNIKDSDIEISYIKNSNNLIIHNNSLDTTVEKVTLFNILGQSISTWKIENQEQQNIQIPIKSISSGIYIAKLKTLESEISKKIIIN</sequence>
<dbReference type="RefSeq" id="WP_194313146.1">
    <property type="nucleotide sequence ID" value="NZ_JADHEC010000051.1"/>
</dbReference>
<organism evidence="3 4">
    <name type="scientific">Flavobacterium soyangense</name>
    <dbReference type="NCBI Taxonomy" id="2023265"/>
    <lineage>
        <taxon>Bacteria</taxon>
        <taxon>Pseudomonadati</taxon>
        <taxon>Bacteroidota</taxon>
        <taxon>Flavobacteriia</taxon>
        <taxon>Flavobacteriales</taxon>
        <taxon>Flavobacteriaceae</taxon>
        <taxon>Flavobacterium</taxon>
    </lineage>
</organism>
<evidence type="ECO:0000313" key="3">
    <source>
        <dbReference type="EMBL" id="MBF2709914.1"/>
    </source>
</evidence>
<protein>
    <submittedName>
        <fullName evidence="3">T9SS type A sorting domain-containing protein</fullName>
    </submittedName>
</protein>
<evidence type="ECO:0000313" key="4">
    <source>
        <dbReference type="Proteomes" id="UP000646211"/>
    </source>
</evidence>
<accession>A0A930UEG3</accession>
<evidence type="ECO:0000256" key="1">
    <source>
        <dbReference type="ARBA" id="ARBA00022729"/>
    </source>
</evidence>
<gene>
    <name evidence="3" type="ORF">IR213_15160</name>
</gene>
<keyword evidence="1" id="KW-0732">Signal</keyword>
<reference evidence="3" key="1">
    <citation type="submission" date="2020-11" db="EMBL/GenBank/DDBJ databases">
        <title>Genome of Flavobacterium soyangense.</title>
        <authorList>
            <person name="Liu Q."/>
            <person name="Xin Y.-H."/>
        </authorList>
    </citation>
    <scope>NUCLEOTIDE SEQUENCE</scope>
    <source>
        <strain evidence="3">CGMCC 1.13493</strain>
    </source>
</reference>
<name>A0A930UEG3_9FLAO</name>
<dbReference type="Pfam" id="PF18962">
    <property type="entry name" value="Por_Secre_tail"/>
    <property type="match status" value="1"/>
</dbReference>
<dbReference type="EMBL" id="JADHEC010000051">
    <property type="protein sequence ID" value="MBF2709914.1"/>
    <property type="molecule type" value="Genomic_DNA"/>
</dbReference>
<keyword evidence="4" id="KW-1185">Reference proteome</keyword>
<dbReference type="NCBIfam" id="TIGR04183">
    <property type="entry name" value="Por_Secre_tail"/>
    <property type="match status" value="1"/>
</dbReference>
<evidence type="ECO:0000259" key="2">
    <source>
        <dbReference type="Pfam" id="PF18962"/>
    </source>
</evidence>
<feature type="domain" description="Secretion system C-terminal sorting" evidence="2">
    <location>
        <begin position="637"/>
        <end position="706"/>
    </location>
</feature>